<evidence type="ECO:0000256" key="5">
    <source>
        <dbReference type="ARBA" id="ARBA00023125"/>
    </source>
</evidence>
<keyword evidence="5" id="KW-0238">DNA-binding</keyword>
<feature type="region of interest" description="Disordered" evidence="9">
    <location>
        <begin position="385"/>
        <end position="427"/>
    </location>
</feature>
<gene>
    <name evidence="11" type="ORF">TR140315</name>
</gene>
<dbReference type="GO" id="GO:0043565">
    <property type="term" value="F:sequence-specific DNA binding"/>
    <property type="evidence" value="ECO:0007669"/>
    <property type="project" value="TreeGrafter"/>
</dbReference>
<keyword evidence="7" id="KW-0804">Transcription</keyword>
<evidence type="ECO:0000313" key="11">
    <source>
        <dbReference type="EMBL" id="JAP46034.1"/>
    </source>
</evidence>
<dbReference type="PANTHER" id="PTHR13580">
    <property type="entry name" value="TGF-BETA INDUCED APOPTOSIS PROTEIN"/>
    <property type="match status" value="1"/>
</dbReference>
<evidence type="ECO:0000256" key="4">
    <source>
        <dbReference type="ARBA" id="ARBA00023015"/>
    </source>
</evidence>
<comment type="similarity">
    <text evidence="2">Belongs to the AXUD1 family.</text>
</comment>
<evidence type="ECO:0000259" key="10">
    <source>
        <dbReference type="Pfam" id="PF16019"/>
    </source>
</evidence>
<keyword evidence="6" id="KW-0010">Activator</keyword>
<dbReference type="GO" id="GO:0006915">
    <property type="term" value="P:apoptotic process"/>
    <property type="evidence" value="ECO:0007669"/>
    <property type="project" value="UniProtKB-KW"/>
</dbReference>
<reference evidence="11" key="1">
    <citation type="submission" date="2016-01" db="EMBL/GenBank/DDBJ databases">
        <title>Reference transcriptome for the parasite Schistocephalus solidus: insights into the molecular evolution of parasitism.</title>
        <authorList>
            <person name="Hebert F.O."/>
            <person name="Grambauer S."/>
            <person name="Barber I."/>
            <person name="Landry C.R."/>
            <person name="Aubin-Horth N."/>
        </authorList>
    </citation>
    <scope>NUCLEOTIDE SEQUENCE</scope>
</reference>
<organism evidence="11">
    <name type="scientific">Schistocephalus solidus</name>
    <name type="common">Tapeworm</name>
    <dbReference type="NCBI Taxonomy" id="70667"/>
    <lineage>
        <taxon>Eukaryota</taxon>
        <taxon>Metazoa</taxon>
        <taxon>Spiralia</taxon>
        <taxon>Lophotrochozoa</taxon>
        <taxon>Platyhelminthes</taxon>
        <taxon>Cestoda</taxon>
        <taxon>Eucestoda</taxon>
        <taxon>Diphyllobothriidea</taxon>
        <taxon>Diphyllobothriidae</taxon>
        <taxon>Schistocephalus</taxon>
    </lineage>
</organism>
<name>A0A0X3P202_SCHSO</name>
<evidence type="ECO:0000256" key="8">
    <source>
        <dbReference type="ARBA" id="ARBA00023242"/>
    </source>
</evidence>
<evidence type="ECO:0000256" key="6">
    <source>
        <dbReference type="ARBA" id="ARBA00023159"/>
    </source>
</evidence>
<feature type="region of interest" description="Disordered" evidence="9">
    <location>
        <begin position="148"/>
        <end position="171"/>
    </location>
</feature>
<evidence type="ECO:0000256" key="3">
    <source>
        <dbReference type="ARBA" id="ARBA00022703"/>
    </source>
</evidence>
<dbReference type="InterPro" id="IPR031972">
    <property type="entry name" value="CSRNP_N"/>
</dbReference>
<evidence type="ECO:0000256" key="2">
    <source>
        <dbReference type="ARBA" id="ARBA00008548"/>
    </source>
</evidence>
<evidence type="ECO:0000256" key="7">
    <source>
        <dbReference type="ARBA" id="ARBA00023163"/>
    </source>
</evidence>
<dbReference type="PANTHER" id="PTHR13580:SF9">
    <property type="entry name" value="AXIN1 UP-REGULATED 1, ISOFORM A"/>
    <property type="match status" value="1"/>
</dbReference>
<dbReference type="Pfam" id="PF16019">
    <property type="entry name" value="CSRNP_N"/>
    <property type="match status" value="2"/>
</dbReference>
<sequence>MDGEACVLQSEEGLGNPRTQVKTHVDLNRTDRVVSSNDFQPSSRVVKFSRTNVYYFTRQQGFSSVPERGGCSLGMSKIHFHSENYGALQYCRIRRIEKKMQRSAGKLELLDSSVFSRGKRRRFSGRIPGIEDSLSPGDARRVPLFFSPPRLSPQRYEHQTPERQLSFSCTTPPPPCLSPAKEKYSTPVNHVYSSTEFIDTLDTDSEASLDAITVKTTPSPKSSRSKKKLMPIPPNVRARLLKQSGVGSIDESERWACANLRSSRSRVGCTCLTSPCDPASCICALDGVPCQVDKPGFPCNCNSTRCKNPYGHEEFSISRVRQHIAHVFERLATTSGCETTTASLSTCHGECPICVSATNNVPTFLQPTAMLSSVKAVAVVSSSGDVANQRGQRSQQQNSASPVSPLSPLRTLPPPAPPLTPPASSPPFFKASTPVSVSCLPNGGVSDLVNNPPVVQTGLYGCHSTPNTSNLHAFSPASKTPLALTCAGGSFSTDAEVPSSKPFMPFLNVARPHQATEPESALALPNMDVSLLNRLSLRKRRIVRSPFTPTRKRPAAQRLHSTPTLTSVLERPVDSPASNCTPSAVVTRPSFQTLGEVGCTSPVVGWSNVIIGDARKADEDHNERAADCSSTVGADVCLPSKRTLAATKDQIFDLNSPLCQLSQPPSNPLGKLNGAC</sequence>
<dbReference type="GO" id="GO:0000981">
    <property type="term" value="F:DNA-binding transcription factor activity, RNA polymerase II-specific"/>
    <property type="evidence" value="ECO:0007669"/>
    <property type="project" value="TreeGrafter"/>
</dbReference>
<proteinExistence type="inferred from homology"/>
<dbReference type="GO" id="GO:0005634">
    <property type="term" value="C:nucleus"/>
    <property type="evidence" value="ECO:0007669"/>
    <property type="project" value="UniProtKB-SubCell"/>
</dbReference>
<accession>A0A0X3P202</accession>
<feature type="compositionally biased region" description="Low complexity" evidence="9">
    <location>
        <begin position="385"/>
        <end position="410"/>
    </location>
</feature>
<dbReference type="EMBL" id="GEEE01017191">
    <property type="protein sequence ID" value="JAP46034.1"/>
    <property type="molecule type" value="Transcribed_RNA"/>
</dbReference>
<keyword evidence="3" id="KW-0053">Apoptosis</keyword>
<evidence type="ECO:0000256" key="1">
    <source>
        <dbReference type="ARBA" id="ARBA00004123"/>
    </source>
</evidence>
<feature type="domain" description="Cysteine/serine-rich nuclear protein N-terminal" evidence="10">
    <location>
        <begin position="44"/>
        <end position="103"/>
    </location>
</feature>
<evidence type="ECO:0000256" key="9">
    <source>
        <dbReference type="SAM" id="MobiDB-lite"/>
    </source>
</evidence>
<dbReference type="InterPro" id="IPR023260">
    <property type="entry name" value="Cys/Ser-rich_nuc_prot"/>
</dbReference>
<dbReference type="AlphaFoldDB" id="A0A0X3P202"/>
<feature type="compositionally biased region" description="Pro residues" evidence="9">
    <location>
        <begin position="411"/>
        <end position="425"/>
    </location>
</feature>
<keyword evidence="8" id="KW-0539">Nucleus</keyword>
<protein>
    <recommendedName>
        <fullName evidence="10">Cysteine/serine-rich nuclear protein N-terminal domain-containing protein</fullName>
    </recommendedName>
</protein>
<comment type="subcellular location">
    <subcellularLocation>
        <location evidence="1">Nucleus</location>
    </subcellularLocation>
</comment>
<keyword evidence="4" id="KW-0805">Transcription regulation</keyword>
<dbReference type="PRINTS" id="PR02031">
    <property type="entry name" value="CYSSERRICHNP"/>
</dbReference>
<feature type="domain" description="Cysteine/serine-rich nuclear protein N-terminal" evidence="10">
    <location>
        <begin position="220"/>
        <end position="332"/>
    </location>
</feature>